<dbReference type="STRING" id="95161.SAMN05660874_03270"/>
<dbReference type="NCBIfam" id="TIGR02422">
    <property type="entry name" value="protocat_beta"/>
    <property type="match status" value="1"/>
</dbReference>
<evidence type="ECO:0000256" key="2">
    <source>
        <dbReference type="ARBA" id="ARBA00022964"/>
    </source>
</evidence>
<dbReference type="Pfam" id="PF00775">
    <property type="entry name" value="Dioxygenase_C"/>
    <property type="match status" value="1"/>
</dbReference>
<dbReference type="AlphaFoldDB" id="A0A1I6SNT1"/>
<dbReference type="InterPro" id="IPR015889">
    <property type="entry name" value="Intradiol_dOase_core"/>
</dbReference>
<evidence type="ECO:0000313" key="7">
    <source>
        <dbReference type="Proteomes" id="UP000198852"/>
    </source>
</evidence>
<dbReference type="PANTHER" id="PTHR33711">
    <property type="entry name" value="DIOXYGENASE, PUTATIVE (AFU_ORTHOLOGUE AFUA_2G02910)-RELATED"/>
    <property type="match status" value="1"/>
</dbReference>
<dbReference type="GO" id="GO:0019619">
    <property type="term" value="P:3,4-dihydroxybenzoate catabolic process"/>
    <property type="evidence" value="ECO:0007669"/>
    <property type="project" value="InterPro"/>
</dbReference>
<dbReference type="InterPro" id="IPR000627">
    <property type="entry name" value="Intradiol_dOase_C"/>
</dbReference>
<keyword evidence="3" id="KW-0560">Oxidoreductase</keyword>
<comment type="similarity">
    <text evidence="1">Belongs to the intradiol ring-cleavage dioxygenase family.</text>
</comment>
<name>A0A1I6SNT1_9PSEU</name>
<feature type="domain" description="Intradiol ring-cleavage dioxygenases" evidence="5">
    <location>
        <begin position="86"/>
        <end position="114"/>
    </location>
</feature>
<dbReference type="Proteomes" id="UP000198852">
    <property type="component" value="Unassembled WGS sequence"/>
</dbReference>
<dbReference type="Pfam" id="PF12391">
    <property type="entry name" value="PCDO_beta_N"/>
    <property type="match status" value="1"/>
</dbReference>
<keyword evidence="2 6" id="KW-0223">Dioxygenase</keyword>
<dbReference type="InterPro" id="IPR050770">
    <property type="entry name" value="Intradiol_RC_Dioxygenase"/>
</dbReference>
<dbReference type="Gene3D" id="2.60.130.10">
    <property type="entry name" value="Aromatic compound dioxygenase"/>
    <property type="match status" value="1"/>
</dbReference>
<dbReference type="CDD" id="cd03464">
    <property type="entry name" value="3_4-PCD_beta"/>
    <property type="match status" value="1"/>
</dbReference>
<protein>
    <submittedName>
        <fullName evidence="6">Protocatechuate 3,4-dioxygenase, beta subunit</fullName>
    </submittedName>
</protein>
<sequence>MTVHETRSDSGLILPEYLPDDGSHPPLDSPEYRSSALRHPKQPLQYLPQNLTEVTGPLLGQDRCGEHDHDLTVQHDGEPLGERIIVSGKVLDSSGKPVPNTLVEIWQANSAGRYLHQGDRHPAPLDPNFSGTGRCMTDSEGNYRFITIKPGAYPWRNHDNAWRPAHIHFSLFGQAFTQRLITQMYFPGDPLFYQDPIFNSVRDEKARQRMISRFDLDSTVPEWALSFKWDIVLRGPQATVFEDEEEEDDD</sequence>
<evidence type="ECO:0000256" key="4">
    <source>
        <dbReference type="SAM" id="MobiDB-lite"/>
    </source>
</evidence>
<dbReference type="EMBL" id="FOZX01000005">
    <property type="protein sequence ID" value="SFS78601.1"/>
    <property type="molecule type" value="Genomic_DNA"/>
</dbReference>
<dbReference type="SUPFAM" id="SSF49482">
    <property type="entry name" value="Aromatic compound dioxygenase"/>
    <property type="match status" value="1"/>
</dbReference>
<evidence type="ECO:0000256" key="3">
    <source>
        <dbReference type="ARBA" id="ARBA00023002"/>
    </source>
</evidence>
<keyword evidence="7" id="KW-1185">Reference proteome</keyword>
<dbReference type="GO" id="GO:0018578">
    <property type="term" value="F:protocatechuate 3,4-dioxygenase activity"/>
    <property type="evidence" value="ECO:0007669"/>
    <property type="project" value="InterPro"/>
</dbReference>
<evidence type="ECO:0000256" key="1">
    <source>
        <dbReference type="ARBA" id="ARBA00007825"/>
    </source>
</evidence>
<accession>A0A1I6SNT1</accession>
<feature type="region of interest" description="Disordered" evidence="4">
    <location>
        <begin position="1"/>
        <end position="36"/>
    </location>
</feature>
<dbReference type="RefSeq" id="WP_093418541.1">
    <property type="nucleotide sequence ID" value="NZ_FOZX01000005.1"/>
</dbReference>
<reference evidence="7" key="1">
    <citation type="submission" date="2016-10" db="EMBL/GenBank/DDBJ databases">
        <authorList>
            <person name="Varghese N."/>
            <person name="Submissions S."/>
        </authorList>
    </citation>
    <scope>NUCLEOTIDE SEQUENCE [LARGE SCALE GENOMIC DNA]</scope>
    <source>
        <strain evidence="7">DSM 44771</strain>
    </source>
</reference>
<evidence type="ECO:0000259" key="5">
    <source>
        <dbReference type="PROSITE" id="PS00083"/>
    </source>
</evidence>
<gene>
    <name evidence="6" type="ORF">SAMN05660874_03270</name>
</gene>
<dbReference type="InterPro" id="IPR024756">
    <property type="entry name" value="PCDO_beta_N"/>
</dbReference>
<proteinExistence type="inferred from homology"/>
<dbReference type="OrthoDB" id="9805815at2"/>
<organism evidence="6 7">
    <name type="scientific">Saccharopolyspora flava</name>
    <dbReference type="NCBI Taxonomy" id="95161"/>
    <lineage>
        <taxon>Bacteria</taxon>
        <taxon>Bacillati</taxon>
        <taxon>Actinomycetota</taxon>
        <taxon>Actinomycetes</taxon>
        <taxon>Pseudonocardiales</taxon>
        <taxon>Pseudonocardiaceae</taxon>
        <taxon>Saccharopolyspora</taxon>
    </lineage>
</organism>
<dbReference type="PROSITE" id="PS00083">
    <property type="entry name" value="INTRADIOL_DIOXYGENAS"/>
    <property type="match status" value="1"/>
</dbReference>
<dbReference type="InterPro" id="IPR012785">
    <property type="entry name" value="Protocat_dOase_b"/>
</dbReference>
<evidence type="ECO:0000313" key="6">
    <source>
        <dbReference type="EMBL" id="SFS78601.1"/>
    </source>
</evidence>
<dbReference type="PANTHER" id="PTHR33711:SF10">
    <property type="entry name" value="INTRADIOL RING-CLEAVAGE DIOXYGENASES DOMAIN-CONTAINING PROTEIN"/>
    <property type="match status" value="1"/>
</dbReference>
<dbReference type="GO" id="GO:0008199">
    <property type="term" value="F:ferric iron binding"/>
    <property type="evidence" value="ECO:0007669"/>
    <property type="project" value="InterPro"/>
</dbReference>